<keyword evidence="9" id="KW-1185">Reference proteome</keyword>
<feature type="transmembrane region" description="Helical" evidence="7">
    <location>
        <begin position="292"/>
        <end position="312"/>
    </location>
</feature>
<protein>
    <submittedName>
        <fullName evidence="8">AEC family transporter</fullName>
    </submittedName>
</protein>
<dbReference type="GO" id="GO:0016020">
    <property type="term" value="C:membrane"/>
    <property type="evidence" value="ECO:0007669"/>
    <property type="project" value="UniProtKB-SubCell"/>
</dbReference>
<feature type="transmembrane region" description="Helical" evidence="7">
    <location>
        <begin position="34"/>
        <end position="53"/>
    </location>
</feature>
<evidence type="ECO:0000256" key="5">
    <source>
        <dbReference type="ARBA" id="ARBA00022989"/>
    </source>
</evidence>
<dbReference type="Proteomes" id="UP001220964">
    <property type="component" value="Unassembled WGS sequence"/>
</dbReference>
<dbReference type="Pfam" id="PF03547">
    <property type="entry name" value="Mem_trans"/>
    <property type="match status" value="1"/>
</dbReference>
<keyword evidence="4 7" id="KW-0812">Transmembrane</keyword>
<feature type="transmembrane region" description="Helical" evidence="7">
    <location>
        <begin position="6"/>
        <end position="27"/>
    </location>
</feature>
<evidence type="ECO:0000256" key="1">
    <source>
        <dbReference type="ARBA" id="ARBA00004141"/>
    </source>
</evidence>
<evidence type="ECO:0000313" key="8">
    <source>
        <dbReference type="EMBL" id="MDF0599394.1"/>
    </source>
</evidence>
<evidence type="ECO:0000256" key="2">
    <source>
        <dbReference type="ARBA" id="ARBA00022448"/>
    </source>
</evidence>
<dbReference type="PANTHER" id="PTHR36838:SF3">
    <property type="entry name" value="TRANSPORTER AUXIN EFFLUX CARRIER EC FAMILY"/>
    <property type="match status" value="1"/>
</dbReference>
<comment type="subcellular location">
    <subcellularLocation>
        <location evidence="1">Membrane</location>
        <topology evidence="1">Multi-pass membrane protein</topology>
    </subcellularLocation>
</comment>
<dbReference type="AlphaFoldDB" id="A0AAE3T7U5"/>
<feature type="transmembrane region" description="Helical" evidence="7">
    <location>
        <begin position="231"/>
        <end position="255"/>
    </location>
</feature>
<dbReference type="InterPro" id="IPR004776">
    <property type="entry name" value="Mem_transp_PIN-like"/>
</dbReference>
<proteinExistence type="predicted"/>
<feature type="transmembrane region" description="Helical" evidence="7">
    <location>
        <begin position="167"/>
        <end position="187"/>
    </location>
</feature>
<keyword evidence="2" id="KW-0813">Transport</keyword>
<comment type="caution">
    <text evidence="8">The sequence shown here is derived from an EMBL/GenBank/DDBJ whole genome shotgun (WGS) entry which is preliminary data.</text>
</comment>
<sequence>MLQVLGITAPIFGAIAIGYAVTARGLFSPADMRVFGRYVLNIAFPALLFNAVATRELGDILHPGYLTAIAAGGLATMALTYAALSALGTGRARRAIAVLGVSMPNSAYIGYPIMLLALPERAGQVLALNFLVENFLILPIGLALLEFSRPQQGRGLLAVLGRILWQVLSKPFVIGLLLGLVVSLLQLPVPAPLTRLLEILATSASAIALVVIGGSLYGLSLRGNRALAVQIAIGKLALHPAMVALATLLIPALGLGLPADLTAAVILSAAMPMVAIYTVLAQPYGHGGIASIAMLLATTASFFTLSALLAVLF</sequence>
<evidence type="ECO:0000256" key="6">
    <source>
        <dbReference type="ARBA" id="ARBA00023136"/>
    </source>
</evidence>
<dbReference type="PANTHER" id="PTHR36838">
    <property type="entry name" value="AUXIN EFFLUX CARRIER FAMILY PROTEIN"/>
    <property type="match status" value="1"/>
</dbReference>
<accession>A0AAE3T7U5</accession>
<name>A0AAE3T7U5_9RHOB</name>
<keyword evidence="5 7" id="KW-1133">Transmembrane helix</keyword>
<reference evidence="8" key="1">
    <citation type="submission" date="2023-03" db="EMBL/GenBank/DDBJ databases">
        <title>Multiphase analysis and comparison of six strains from genera Psychromarinibacter, Lutimaribacter, and Maritimibacter, including a novel species: Psychromarinibacter sediminicola sp. nov.</title>
        <authorList>
            <person name="Wang Y.-H."/>
            <person name="Ye M.-Q."/>
            <person name="Du Z.-J."/>
        </authorList>
    </citation>
    <scope>NUCLEOTIDE SEQUENCE</scope>
    <source>
        <strain evidence="8">C21-152</strain>
    </source>
</reference>
<evidence type="ECO:0000256" key="4">
    <source>
        <dbReference type="ARBA" id="ARBA00022692"/>
    </source>
</evidence>
<dbReference type="GO" id="GO:0055085">
    <property type="term" value="P:transmembrane transport"/>
    <property type="evidence" value="ECO:0007669"/>
    <property type="project" value="InterPro"/>
</dbReference>
<feature type="transmembrane region" description="Helical" evidence="7">
    <location>
        <begin position="96"/>
        <end position="118"/>
    </location>
</feature>
<evidence type="ECO:0000256" key="7">
    <source>
        <dbReference type="SAM" id="Phobius"/>
    </source>
</evidence>
<gene>
    <name evidence="8" type="ORF">P1J78_01495</name>
</gene>
<feature type="transmembrane region" description="Helical" evidence="7">
    <location>
        <begin position="124"/>
        <end position="147"/>
    </location>
</feature>
<dbReference type="EMBL" id="JARGYC010000002">
    <property type="protein sequence ID" value="MDF0599394.1"/>
    <property type="molecule type" value="Genomic_DNA"/>
</dbReference>
<evidence type="ECO:0000313" key="9">
    <source>
        <dbReference type="Proteomes" id="UP001220964"/>
    </source>
</evidence>
<feature type="transmembrane region" description="Helical" evidence="7">
    <location>
        <begin position="199"/>
        <end position="219"/>
    </location>
</feature>
<keyword evidence="6 7" id="KW-0472">Membrane</keyword>
<feature type="transmembrane region" description="Helical" evidence="7">
    <location>
        <begin position="65"/>
        <end position="84"/>
    </location>
</feature>
<feature type="transmembrane region" description="Helical" evidence="7">
    <location>
        <begin position="261"/>
        <end position="280"/>
    </location>
</feature>
<evidence type="ECO:0000256" key="3">
    <source>
        <dbReference type="ARBA" id="ARBA00022475"/>
    </source>
</evidence>
<keyword evidence="3" id="KW-1003">Cell membrane</keyword>
<dbReference type="RefSeq" id="WP_275565537.1">
    <property type="nucleotide sequence ID" value="NZ_JARGYC010000002.1"/>
</dbReference>
<organism evidence="8 9">
    <name type="scientific">Psychromarinibacter sediminicola</name>
    <dbReference type="NCBI Taxonomy" id="3033385"/>
    <lineage>
        <taxon>Bacteria</taxon>
        <taxon>Pseudomonadati</taxon>
        <taxon>Pseudomonadota</taxon>
        <taxon>Alphaproteobacteria</taxon>
        <taxon>Rhodobacterales</taxon>
        <taxon>Paracoccaceae</taxon>
        <taxon>Psychromarinibacter</taxon>
    </lineage>
</organism>